<comment type="similarity">
    <text evidence="1 7 8">Belongs to the ferrochelatase family.</text>
</comment>
<accession>A0ABR5SD13</accession>
<keyword evidence="10" id="KW-1185">Reference proteome</keyword>
<dbReference type="EMBL" id="LNQR01000086">
    <property type="protein sequence ID" value="KWT82595.1"/>
    <property type="molecule type" value="Genomic_DNA"/>
</dbReference>
<dbReference type="InterPro" id="IPR033644">
    <property type="entry name" value="Ferrochelatase_C"/>
</dbReference>
<organism evidence="9 10">
    <name type="scientific">Candidatus Magnetominusculus xianensis</name>
    <dbReference type="NCBI Taxonomy" id="1748249"/>
    <lineage>
        <taxon>Bacteria</taxon>
        <taxon>Pseudomonadati</taxon>
        <taxon>Nitrospirota</taxon>
        <taxon>Nitrospiria</taxon>
        <taxon>Nitrospirales</taxon>
        <taxon>Nitrospiraceae</taxon>
        <taxon>Candidatus Magnetominusculus</taxon>
    </lineage>
</organism>
<evidence type="ECO:0000313" key="9">
    <source>
        <dbReference type="EMBL" id="KWT82595.1"/>
    </source>
</evidence>
<dbReference type="HAMAP" id="MF_00323">
    <property type="entry name" value="Ferrochelatase"/>
    <property type="match status" value="1"/>
</dbReference>
<comment type="subcellular location">
    <subcellularLocation>
        <location evidence="7">Cytoplasm</location>
    </subcellularLocation>
</comment>
<dbReference type="Gene3D" id="3.40.50.1400">
    <property type="match status" value="2"/>
</dbReference>
<gene>
    <name evidence="7" type="primary">hemH</name>
    <name evidence="9" type="ORF">ASN18_2455</name>
</gene>
<dbReference type="GO" id="GO:0016829">
    <property type="term" value="F:lyase activity"/>
    <property type="evidence" value="ECO:0007669"/>
    <property type="project" value="UniProtKB-KW"/>
</dbReference>
<evidence type="ECO:0000256" key="5">
    <source>
        <dbReference type="ARBA" id="ARBA00023244"/>
    </source>
</evidence>
<keyword evidence="2 7" id="KW-0408">Iron</keyword>
<comment type="function">
    <text evidence="7">Catalyzes the ferrous insertion into protoporphyrin IX.</text>
</comment>
<dbReference type="SUPFAM" id="SSF53800">
    <property type="entry name" value="Chelatase"/>
    <property type="match status" value="1"/>
</dbReference>
<evidence type="ECO:0000256" key="6">
    <source>
        <dbReference type="ARBA" id="ARBA00024536"/>
    </source>
</evidence>
<sequence length="314" mass="35313">METIGVLLLNLGGPDSLDAVRPFLYNLFSDRLIIKLGPPFMQRPIAALIAATRAEKSRSMYAQIGGASPLSRITIDQAKALSNALSQPQFAVFTGMRYWHPYIEDAVKTAYDSGIREFIALSLYPHYSLATTGSSFGELERVLSTKYPARCRYIRSWPDNPLYIAALTELINEGIAEFDGRYPHIIFSAHALPEYFITQGDPYVTEINKTIDALRPALKGREIHQSYQSRSGPVKWLEPSTEVTIEMLAGDGIKDILVVPISFVSDHIETLYEIDIFYRDFALKRGIILKRVKSLNTHPVFIQALKTLINEVLE</sequence>
<keyword evidence="3 7" id="KW-0350">Heme biosynthesis</keyword>
<dbReference type="CDD" id="cd03411">
    <property type="entry name" value="Ferrochelatase_N"/>
    <property type="match status" value="1"/>
</dbReference>
<feature type="binding site" evidence="7">
    <location>
        <position position="269"/>
    </location>
    <ligand>
        <name>Fe(2+)</name>
        <dbReference type="ChEBI" id="CHEBI:29033"/>
    </ligand>
</feature>
<comment type="pathway">
    <text evidence="7">Porphyrin-containing compound metabolism; protoheme biosynthesis; protoheme from protoporphyrin-IX: step 1/1.</text>
</comment>
<evidence type="ECO:0000256" key="8">
    <source>
        <dbReference type="RuleBase" id="RU004185"/>
    </source>
</evidence>
<protein>
    <recommendedName>
        <fullName evidence="7">Ferrochelatase</fullName>
        <ecNumber evidence="7">4.98.1.1</ecNumber>
    </recommendedName>
    <alternativeName>
        <fullName evidence="7">Heme synthase</fullName>
    </alternativeName>
    <alternativeName>
        <fullName evidence="7">Protoheme ferro-lyase</fullName>
    </alternativeName>
</protein>
<evidence type="ECO:0000256" key="3">
    <source>
        <dbReference type="ARBA" id="ARBA00023133"/>
    </source>
</evidence>
<comment type="catalytic activity">
    <reaction evidence="6">
        <text>Fe-coproporphyrin III + 2 H(+) = coproporphyrin III + Fe(2+)</text>
        <dbReference type="Rhea" id="RHEA:49572"/>
        <dbReference type="ChEBI" id="CHEBI:15378"/>
        <dbReference type="ChEBI" id="CHEBI:29033"/>
        <dbReference type="ChEBI" id="CHEBI:68438"/>
        <dbReference type="ChEBI" id="CHEBI:131725"/>
        <dbReference type="EC" id="4.99.1.9"/>
    </reaction>
    <physiologicalReaction direction="right-to-left" evidence="6">
        <dbReference type="Rhea" id="RHEA:49574"/>
    </physiologicalReaction>
</comment>
<dbReference type="EC" id="4.98.1.1" evidence="7"/>
<evidence type="ECO:0000256" key="7">
    <source>
        <dbReference type="HAMAP-Rule" id="MF_00323"/>
    </source>
</evidence>
<keyword evidence="7" id="KW-0963">Cytoplasm</keyword>
<evidence type="ECO:0000256" key="1">
    <source>
        <dbReference type="ARBA" id="ARBA00007718"/>
    </source>
</evidence>
<dbReference type="InterPro" id="IPR001015">
    <property type="entry name" value="Ferrochelatase"/>
</dbReference>
<dbReference type="Pfam" id="PF00762">
    <property type="entry name" value="Ferrochelatase"/>
    <property type="match status" value="1"/>
</dbReference>
<keyword evidence="7" id="KW-0479">Metal-binding</keyword>
<evidence type="ECO:0000256" key="2">
    <source>
        <dbReference type="ARBA" id="ARBA00023004"/>
    </source>
</evidence>
<comment type="catalytic activity">
    <reaction evidence="7">
        <text>heme b + 2 H(+) = protoporphyrin IX + Fe(2+)</text>
        <dbReference type="Rhea" id="RHEA:22584"/>
        <dbReference type="ChEBI" id="CHEBI:15378"/>
        <dbReference type="ChEBI" id="CHEBI:29033"/>
        <dbReference type="ChEBI" id="CHEBI:57306"/>
        <dbReference type="ChEBI" id="CHEBI:60344"/>
        <dbReference type="EC" id="4.98.1.1"/>
    </reaction>
</comment>
<proteinExistence type="inferred from homology"/>
<keyword evidence="4 7" id="KW-0456">Lyase</keyword>
<dbReference type="PANTHER" id="PTHR11108:SF1">
    <property type="entry name" value="FERROCHELATASE, MITOCHONDRIAL"/>
    <property type="match status" value="1"/>
</dbReference>
<keyword evidence="5 7" id="KW-0627">Porphyrin biosynthesis</keyword>
<dbReference type="NCBIfam" id="TIGR00109">
    <property type="entry name" value="hemH"/>
    <property type="match status" value="1"/>
</dbReference>
<name>A0ABR5SD13_9BACT</name>
<evidence type="ECO:0000313" key="10">
    <source>
        <dbReference type="Proteomes" id="UP000060487"/>
    </source>
</evidence>
<dbReference type="Proteomes" id="UP000060487">
    <property type="component" value="Unassembled WGS sequence"/>
</dbReference>
<reference evidence="9 10" key="1">
    <citation type="submission" date="2015-11" db="EMBL/GenBank/DDBJ databases">
        <authorList>
            <person name="Lin W."/>
        </authorList>
    </citation>
    <scope>NUCLEOTIDE SEQUENCE [LARGE SCALE GENOMIC DNA]</scope>
    <source>
        <strain evidence="9 10">HCH-1</strain>
    </source>
</reference>
<dbReference type="CDD" id="cd00419">
    <property type="entry name" value="Ferrochelatase_C"/>
    <property type="match status" value="1"/>
</dbReference>
<comment type="caution">
    <text evidence="9">The sequence shown here is derived from an EMBL/GenBank/DDBJ whole genome shotgun (WGS) entry which is preliminary data.</text>
</comment>
<dbReference type="RefSeq" id="WP_085053053.1">
    <property type="nucleotide sequence ID" value="NZ_LNQR01000086.1"/>
</dbReference>
<evidence type="ECO:0000256" key="4">
    <source>
        <dbReference type="ARBA" id="ARBA00023239"/>
    </source>
</evidence>
<feature type="binding site" evidence="7">
    <location>
        <position position="190"/>
    </location>
    <ligand>
        <name>Fe(2+)</name>
        <dbReference type="ChEBI" id="CHEBI:29033"/>
    </ligand>
</feature>
<dbReference type="PANTHER" id="PTHR11108">
    <property type="entry name" value="FERROCHELATASE"/>
    <property type="match status" value="1"/>
</dbReference>
<dbReference type="InterPro" id="IPR033659">
    <property type="entry name" value="Ferrochelatase_N"/>
</dbReference>